<sequence length="83" mass="9337">MEKFIVNYHTGVTEEVEVNDLNEAKEVAKEGIAYTQEKITIETLDGGVITTAYWYGVSPQEDDDVLENVSGGFYQKWSDELGE</sequence>
<proteinExistence type="predicted"/>
<dbReference type="EMBL" id="NUMG01000052">
    <property type="protein sequence ID" value="PGT96641.1"/>
    <property type="molecule type" value="Genomic_DNA"/>
</dbReference>
<dbReference type="RefSeq" id="WP_098859038.1">
    <property type="nucleotide sequence ID" value="NZ_NUMG01000052.1"/>
</dbReference>
<name>A0A2C1LFD5_BACCE</name>
<dbReference type="Proteomes" id="UP000225766">
    <property type="component" value="Unassembled WGS sequence"/>
</dbReference>
<reference evidence="1 2" key="1">
    <citation type="submission" date="2017-09" db="EMBL/GenBank/DDBJ databases">
        <title>Large-scale bioinformatics analysis of Bacillus genomes uncovers conserved roles of natural products in bacterial physiology.</title>
        <authorList>
            <consortium name="Agbiome Team Llc"/>
            <person name="Bleich R.M."/>
            <person name="Grubbs K.J."/>
            <person name="Santa Maria K.C."/>
            <person name="Allen S.E."/>
            <person name="Farag S."/>
            <person name="Shank E.A."/>
            <person name="Bowers A."/>
        </authorList>
    </citation>
    <scope>NUCLEOTIDE SEQUENCE [LARGE SCALE GENOMIC DNA]</scope>
    <source>
        <strain evidence="1 2">AFS040105</strain>
    </source>
</reference>
<comment type="caution">
    <text evidence="1">The sequence shown here is derived from an EMBL/GenBank/DDBJ whole genome shotgun (WGS) entry which is preliminary data.</text>
</comment>
<organism evidence="1 2">
    <name type="scientific">Bacillus cereus</name>
    <dbReference type="NCBI Taxonomy" id="1396"/>
    <lineage>
        <taxon>Bacteria</taxon>
        <taxon>Bacillati</taxon>
        <taxon>Bacillota</taxon>
        <taxon>Bacilli</taxon>
        <taxon>Bacillales</taxon>
        <taxon>Bacillaceae</taxon>
        <taxon>Bacillus</taxon>
        <taxon>Bacillus cereus group</taxon>
    </lineage>
</organism>
<evidence type="ECO:0000313" key="1">
    <source>
        <dbReference type="EMBL" id="PGT96641.1"/>
    </source>
</evidence>
<evidence type="ECO:0000313" key="2">
    <source>
        <dbReference type="Proteomes" id="UP000225766"/>
    </source>
</evidence>
<gene>
    <name evidence="1" type="ORF">COD19_27155</name>
</gene>
<accession>A0A2C1LFD5</accession>
<protein>
    <submittedName>
        <fullName evidence="1">Uncharacterized protein</fullName>
    </submittedName>
</protein>
<dbReference type="AlphaFoldDB" id="A0A2C1LFD5"/>